<dbReference type="PANTHER" id="PTHR33308:SF9">
    <property type="entry name" value="PEPTIDOGLYCAN HYDROLASE FLGJ"/>
    <property type="match status" value="1"/>
</dbReference>
<protein>
    <submittedName>
        <fullName evidence="3">Flagellar rod assembly protein FlgJ</fullName>
    </submittedName>
</protein>
<evidence type="ECO:0000313" key="4">
    <source>
        <dbReference type="Proteomes" id="UP000029986"/>
    </source>
</evidence>
<dbReference type="KEGG" id="hav:AT03_17065"/>
<dbReference type="PANTHER" id="PTHR33308">
    <property type="entry name" value="PEPTIDOGLYCAN HYDROLASE FLGJ"/>
    <property type="match status" value="1"/>
</dbReference>
<keyword evidence="3" id="KW-0966">Cell projection</keyword>
<dbReference type="Gene3D" id="1.10.530.10">
    <property type="match status" value="1"/>
</dbReference>
<keyword evidence="1" id="KW-0378">Hydrolase</keyword>
<gene>
    <name evidence="3" type="ORF">AT03_17065</name>
</gene>
<dbReference type="RefSeq" id="WP_025800131.1">
    <property type="nucleotide sequence ID" value="NZ_CP009706.1"/>
</dbReference>
<dbReference type="GO" id="GO:0004040">
    <property type="term" value="F:amidase activity"/>
    <property type="evidence" value="ECO:0007669"/>
    <property type="project" value="InterPro"/>
</dbReference>
<organism evidence="3 4">
    <name type="scientific">Hafnia alvei FB1</name>
    <dbReference type="NCBI Taxonomy" id="1453496"/>
    <lineage>
        <taxon>Bacteria</taxon>
        <taxon>Pseudomonadati</taxon>
        <taxon>Pseudomonadota</taxon>
        <taxon>Gammaproteobacteria</taxon>
        <taxon>Enterobacterales</taxon>
        <taxon>Hafniaceae</taxon>
        <taxon>Hafnia</taxon>
    </lineage>
</organism>
<evidence type="ECO:0000256" key="1">
    <source>
        <dbReference type="ARBA" id="ARBA00022801"/>
    </source>
</evidence>
<dbReference type="InterPro" id="IPR051056">
    <property type="entry name" value="Glycosyl_Hydrolase_73"/>
</dbReference>
<keyword evidence="3" id="KW-0969">Cilium</keyword>
<dbReference type="SMART" id="SM00047">
    <property type="entry name" value="LYZ2"/>
    <property type="match status" value="1"/>
</dbReference>
<dbReference type="PATRIC" id="fig|1453496.5.peg.3506"/>
<dbReference type="OrthoDB" id="1523598at2"/>
<dbReference type="EMBL" id="CP009706">
    <property type="protein sequence ID" value="AIU73934.1"/>
    <property type="molecule type" value="Genomic_DNA"/>
</dbReference>
<dbReference type="Proteomes" id="UP000029986">
    <property type="component" value="Chromosome"/>
</dbReference>
<name>A0A097R5E0_HAFAL</name>
<dbReference type="InterPro" id="IPR002901">
    <property type="entry name" value="MGlyc_endo_b_GlcNAc-like_dom"/>
</dbReference>
<dbReference type="eggNOG" id="COG1705">
    <property type="taxonomic scope" value="Bacteria"/>
</dbReference>
<proteinExistence type="predicted"/>
<evidence type="ECO:0000313" key="3">
    <source>
        <dbReference type="EMBL" id="AIU73934.1"/>
    </source>
</evidence>
<sequence length="287" mass="32221">MRWRIHHSVGVGQPNFPSDVRNIQILLNRAIRDDNIETLKEDGIWGAKNCVRFVMFQRNHVHFAHPDSIVDLHGPTFNALSRTFGASQHEVSQLHKHDAIIPDSNSINQLAQRAALPLSAKKSEWINRSLPAAIMVKRNWGVPIAVTIAQGAIESAWGVKSNGNVYFGVKGKSPKGKSINFMTHENYGGLSIKIKDSFRSYDSLEQSADDFGRFLTVNKRFSAAFSYPNEPEKFLHEVAKAGYATDPLYEKKVLDVMRSTGIEEYDSPSATLSMCYINPMYYFSLIG</sequence>
<keyword evidence="3" id="KW-0282">Flagellum</keyword>
<dbReference type="HOGENOM" id="CLU_969397_0_0_6"/>
<dbReference type="AlphaFoldDB" id="A0A097R5E0"/>
<reference evidence="3 4" key="1">
    <citation type="journal article" date="2014" name="Gut Pathog.">
        <title>Gene clusters of Hafnia alvei strain FB1 important in survival and pathogenesis: a draft genome perspective.</title>
        <authorList>
            <person name="Tan J.Y."/>
            <person name="Yin W.F."/>
            <person name="Chan K.G."/>
        </authorList>
    </citation>
    <scope>NUCLEOTIDE SEQUENCE [LARGE SCALE GENOMIC DNA]</scope>
    <source>
        <strain evidence="3 4">FB1</strain>
    </source>
</reference>
<feature type="domain" description="Mannosyl-glycoprotein endo-beta-N-acetylglucosamidase-like" evidence="2">
    <location>
        <begin position="113"/>
        <end position="266"/>
    </location>
</feature>
<dbReference type="Pfam" id="PF01832">
    <property type="entry name" value="Glucosaminidase"/>
    <property type="match status" value="1"/>
</dbReference>
<evidence type="ECO:0000259" key="2">
    <source>
        <dbReference type="SMART" id="SM00047"/>
    </source>
</evidence>
<keyword evidence="4" id="KW-1185">Reference proteome</keyword>
<accession>A0A097R5E0</accession>